<evidence type="ECO:0000313" key="1">
    <source>
        <dbReference type="EMBL" id="SUZ52325.1"/>
    </source>
</evidence>
<dbReference type="PANTHER" id="PTHR43235">
    <property type="entry name" value="GLUTAMINE AMIDOTRANSFERASE PB2B2.05-RELATED"/>
    <property type="match status" value="1"/>
</dbReference>
<dbReference type="PROSITE" id="PS51273">
    <property type="entry name" value="GATASE_TYPE_1"/>
    <property type="match status" value="1"/>
</dbReference>
<dbReference type="GO" id="GO:0005829">
    <property type="term" value="C:cytosol"/>
    <property type="evidence" value="ECO:0007669"/>
    <property type="project" value="TreeGrafter"/>
</dbReference>
<reference evidence="1" key="1">
    <citation type="submission" date="2018-05" db="EMBL/GenBank/DDBJ databases">
        <authorList>
            <person name="Lanie J.A."/>
            <person name="Ng W.-L."/>
            <person name="Kazmierczak K.M."/>
            <person name="Andrzejewski T.M."/>
            <person name="Davidsen T.M."/>
            <person name="Wayne K.J."/>
            <person name="Tettelin H."/>
            <person name="Glass J.I."/>
            <person name="Rusch D."/>
            <person name="Podicherti R."/>
            <person name="Tsui H.-C.T."/>
            <person name="Winkler M.E."/>
        </authorList>
    </citation>
    <scope>NUCLEOTIDE SEQUENCE</scope>
</reference>
<dbReference type="InterPro" id="IPR011697">
    <property type="entry name" value="Peptidase_C26"/>
</dbReference>
<sequence length="240" mass="26364">MTRPTIGLSMYGRDDRGHFYLPSEYVDAVRRAGASAVLLPPGEQDLDAWLERVDGLIFCGGGDIDHGAYGGRPHSSFYMVDVERDKTEFALAHRVLEQRIPTLAICRGVQVFNVVMGGTLHEHLPDVVGNTVAHRAPPKEPTLHTVILKADSKVSKILGTCECDTMSWHHQAINKVASTLTVVGHAPDGTIEAVEQDDHPWLVAVQWHPELTADEDARQQRLFDSLVTVAGDMSVANKRS</sequence>
<accession>A0A381NCP3</accession>
<dbReference type="Pfam" id="PF07722">
    <property type="entry name" value="Peptidase_C26"/>
    <property type="match status" value="1"/>
</dbReference>
<dbReference type="GO" id="GO:0006598">
    <property type="term" value="P:polyamine catabolic process"/>
    <property type="evidence" value="ECO:0007669"/>
    <property type="project" value="TreeGrafter"/>
</dbReference>
<dbReference type="EMBL" id="UINC01000267">
    <property type="protein sequence ID" value="SUZ52325.1"/>
    <property type="molecule type" value="Genomic_DNA"/>
</dbReference>
<dbReference type="PANTHER" id="PTHR43235:SF1">
    <property type="entry name" value="GLUTAMINE AMIDOTRANSFERASE PB2B2.05-RELATED"/>
    <property type="match status" value="1"/>
</dbReference>
<dbReference type="AlphaFoldDB" id="A0A381NCP3"/>
<dbReference type="InterPro" id="IPR029062">
    <property type="entry name" value="Class_I_gatase-like"/>
</dbReference>
<dbReference type="Gene3D" id="3.40.50.880">
    <property type="match status" value="1"/>
</dbReference>
<organism evidence="1">
    <name type="scientific">marine metagenome</name>
    <dbReference type="NCBI Taxonomy" id="408172"/>
    <lineage>
        <taxon>unclassified sequences</taxon>
        <taxon>metagenomes</taxon>
        <taxon>ecological metagenomes</taxon>
    </lineage>
</organism>
<proteinExistence type="predicted"/>
<protein>
    <submittedName>
        <fullName evidence="1">Uncharacterized protein</fullName>
    </submittedName>
</protein>
<gene>
    <name evidence="1" type="ORF">METZ01_LOCUS5179</name>
</gene>
<dbReference type="GO" id="GO:0033969">
    <property type="term" value="F:gamma-glutamyl-gamma-aminobutyrate hydrolase activity"/>
    <property type="evidence" value="ECO:0007669"/>
    <property type="project" value="TreeGrafter"/>
</dbReference>
<dbReference type="SUPFAM" id="SSF52317">
    <property type="entry name" value="Class I glutamine amidotransferase-like"/>
    <property type="match status" value="1"/>
</dbReference>
<dbReference type="InterPro" id="IPR044668">
    <property type="entry name" value="PuuD-like"/>
</dbReference>
<dbReference type="CDD" id="cd01745">
    <property type="entry name" value="GATase1_2"/>
    <property type="match status" value="1"/>
</dbReference>
<name>A0A381NCP3_9ZZZZ</name>